<sequence length="479" mass="53333">MSFFAYQITRPYPFKYFTPLAITGGVVFFVLFTVLNLITSGYYLSTEFSQAPNETMAGGLWFKNWPSYFSDKMQPSCEPVTFPVGSKYFTNHTGLTYTLINVLDPLGAANGTLSPSLSYLNNVIDDCEISLVEIELEAADRTGWQYATQQWGSTTRAFITCSILGPKGPTIFNLTVEYDLLPKSMAGFEQGAFKFLHTDRPNNPGLWWGESLVSMYWNQLSYVMQKVRDADMSSNSATLRKGSIELTPVKKKDDITQLDFFNLQYRFITDTTNQIIYNKVPLSPGECNRTQQYPNVWLPADALGKSLYSVALADLGQKTSSILTSPTALEYYTQPFPEINNLTGVNAKAGPANTSYVMQDGDHLQSSPAIFSAKYLCQVPRRKAMGSLIMSILLANLVLLQAYWTILSFLAGQFVENADDTAHHCVGCIAQTLVPLKELPSERNQLGQNEPGTKPVSDCERDVERSPEAQRLMEVVNSG</sequence>
<keyword evidence="2" id="KW-0812">Transmembrane</keyword>
<comment type="caution">
    <text evidence="3">The sequence shown here is derived from an EMBL/GenBank/DDBJ whole genome shotgun (WGS) entry which is preliminary data.</text>
</comment>
<feature type="compositionally biased region" description="Polar residues" evidence="1">
    <location>
        <begin position="442"/>
        <end position="451"/>
    </location>
</feature>
<keyword evidence="2" id="KW-0472">Membrane</keyword>
<dbReference type="OrthoDB" id="3220769at2759"/>
<evidence type="ECO:0000313" key="3">
    <source>
        <dbReference type="EMBL" id="RDW72819.1"/>
    </source>
</evidence>
<dbReference type="STRING" id="1849047.A0A3D8RFJ4"/>
<gene>
    <name evidence="3" type="ORF">BP6252_06726</name>
</gene>
<accession>A0A3D8RFJ4</accession>
<dbReference type="AlphaFoldDB" id="A0A3D8RFJ4"/>
<proteinExistence type="predicted"/>
<feature type="transmembrane region" description="Helical" evidence="2">
    <location>
        <begin position="384"/>
        <end position="404"/>
    </location>
</feature>
<keyword evidence="4" id="KW-1185">Reference proteome</keyword>
<name>A0A3D8RFJ4_9HELO</name>
<reference evidence="3 4" key="1">
    <citation type="journal article" date="2018" name="IMA Fungus">
        <title>IMA Genome-F 9: Draft genome sequence of Annulohypoxylon stygium, Aspergillus mulundensis, Berkeleyomyces basicola (syn. Thielaviopsis basicola), Ceratocystis smalleyi, two Cercospora beticola strains, Coleophoma cylindrospora, Fusarium fracticaudum, Phialophora cf. hyalina, and Morchella septimelata.</title>
        <authorList>
            <person name="Wingfield B.D."/>
            <person name="Bills G.F."/>
            <person name="Dong Y."/>
            <person name="Huang W."/>
            <person name="Nel W.J."/>
            <person name="Swalarsk-Parry B.S."/>
            <person name="Vaghefi N."/>
            <person name="Wilken P.M."/>
            <person name="An Z."/>
            <person name="de Beer Z.W."/>
            <person name="De Vos L."/>
            <person name="Chen L."/>
            <person name="Duong T.A."/>
            <person name="Gao Y."/>
            <person name="Hammerbacher A."/>
            <person name="Kikkert J.R."/>
            <person name="Li Y."/>
            <person name="Li H."/>
            <person name="Li K."/>
            <person name="Li Q."/>
            <person name="Liu X."/>
            <person name="Ma X."/>
            <person name="Naidoo K."/>
            <person name="Pethybridge S.J."/>
            <person name="Sun J."/>
            <person name="Steenkamp E.T."/>
            <person name="van der Nest M.A."/>
            <person name="van Wyk S."/>
            <person name="Wingfield M.J."/>
            <person name="Xiong C."/>
            <person name="Yue Q."/>
            <person name="Zhang X."/>
        </authorList>
    </citation>
    <scope>NUCLEOTIDE SEQUENCE [LARGE SCALE GENOMIC DNA]</scope>
    <source>
        <strain evidence="3 4">BP6252</strain>
    </source>
</reference>
<feature type="compositionally biased region" description="Basic and acidic residues" evidence="1">
    <location>
        <begin position="457"/>
        <end position="468"/>
    </location>
</feature>
<feature type="transmembrane region" description="Helical" evidence="2">
    <location>
        <begin position="20"/>
        <end position="44"/>
    </location>
</feature>
<organism evidence="3 4">
    <name type="scientific">Coleophoma cylindrospora</name>
    <dbReference type="NCBI Taxonomy" id="1849047"/>
    <lineage>
        <taxon>Eukaryota</taxon>
        <taxon>Fungi</taxon>
        <taxon>Dikarya</taxon>
        <taxon>Ascomycota</taxon>
        <taxon>Pezizomycotina</taxon>
        <taxon>Leotiomycetes</taxon>
        <taxon>Helotiales</taxon>
        <taxon>Dermateaceae</taxon>
        <taxon>Coleophoma</taxon>
    </lineage>
</organism>
<dbReference type="EMBL" id="PDLM01000007">
    <property type="protein sequence ID" value="RDW72819.1"/>
    <property type="molecule type" value="Genomic_DNA"/>
</dbReference>
<evidence type="ECO:0000256" key="2">
    <source>
        <dbReference type="SAM" id="Phobius"/>
    </source>
</evidence>
<keyword evidence="2" id="KW-1133">Transmembrane helix</keyword>
<evidence type="ECO:0000256" key="1">
    <source>
        <dbReference type="SAM" id="MobiDB-lite"/>
    </source>
</evidence>
<feature type="region of interest" description="Disordered" evidence="1">
    <location>
        <begin position="440"/>
        <end position="479"/>
    </location>
</feature>
<protein>
    <submittedName>
        <fullName evidence="3">Uncharacterized protein</fullName>
    </submittedName>
</protein>
<dbReference type="Proteomes" id="UP000256645">
    <property type="component" value="Unassembled WGS sequence"/>
</dbReference>
<evidence type="ECO:0000313" key="4">
    <source>
        <dbReference type="Proteomes" id="UP000256645"/>
    </source>
</evidence>